<dbReference type="Proteomes" id="UP000251558">
    <property type="component" value="Unassembled WGS sequence"/>
</dbReference>
<gene>
    <name evidence="1" type="ORF">DPM33_17820</name>
</gene>
<comment type="caution">
    <text evidence="1">The sequence shown here is derived from an EMBL/GenBank/DDBJ whole genome shotgun (WGS) entry which is preliminary data.</text>
</comment>
<name>A0A330HXK6_9HYPH</name>
<evidence type="ECO:0000313" key="2">
    <source>
        <dbReference type="Proteomes" id="UP000251558"/>
    </source>
</evidence>
<protein>
    <submittedName>
        <fullName evidence="1">Uncharacterized protein</fullName>
    </submittedName>
</protein>
<evidence type="ECO:0000313" key="1">
    <source>
        <dbReference type="EMBL" id="RAZ89437.1"/>
    </source>
</evidence>
<dbReference type="AlphaFoldDB" id="A0A330HXK6"/>
<organism evidence="1 2">
    <name type="scientific">Mesorhizobium hawassense</name>
    <dbReference type="NCBI Taxonomy" id="1209954"/>
    <lineage>
        <taxon>Bacteria</taxon>
        <taxon>Pseudomonadati</taxon>
        <taxon>Pseudomonadota</taxon>
        <taxon>Alphaproteobacteria</taxon>
        <taxon>Hyphomicrobiales</taxon>
        <taxon>Phyllobacteriaceae</taxon>
        <taxon>Mesorhizobium</taxon>
    </lineage>
</organism>
<proteinExistence type="predicted"/>
<accession>A0A330HXK6</accession>
<dbReference type="EMBL" id="QMBP01000008">
    <property type="protein sequence ID" value="RAZ89437.1"/>
    <property type="molecule type" value="Genomic_DNA"/>
</dbReference>
<sequence length="96" mass="10980">MLRGRTWYVAARFLGQAAIEIPQDFQCFVEGALIRLQVQYPSLRFSASSHGVEVEELPPDRLDDLRKNVLHAIYREKIYSETLPLRHALIGAVTAR</sequence>
<reference evidence="1 2" key="1">
    <citation type="submission" date="2018-07" db="EMBL/GenBank/DDBJ databases">
        <title>Diversity of Mesorhizobium strains in Brazil.</title>
        <authorList>
            <person name="Helene L.C.F."/>
            <person name="Dall'Agnol R."/>
            <person name="Delamuta J.R.M."/>
            <person name="Hungria M."/>
        </authorList>
    </citation>
    <scope>NUCLEOTIDE SEQUENCE [LARGE SCALE GENOMIC DNA]</scope>
    <source>
        <strain evidence="1 2">AC99b</strain>
    </source>
</reference>
<keyword evidence="2" id="KW-1185">Reference proteome</keyword>